<proteinExistence type="predicted"/>
<keyword evidence="3" id="KW-1185">Reference proteome</keyword>
<dbReference type="Proteomes" id="UP001055167">
    <property type="component" value="Unassembled WGS sequence"/>
</dbReference>
<evidence type="ECO:0000313" key="3">
    <source>
        <dbReference type="Proteomes" id="UP001055167"/>
    </source>
</evidence>
<organism evidence="2 3">
    <name type="scientific">Methylobacterium crusticola</name>
    <dbReference type="NCBI Taxonomy" id="1697972"/>
    <lineage>
        <taxon>Bacteria</taxon>
        <taxon>Pseudomonadati</taxon>
        <taxon>Pseudomonadota</taxon>
        <taxon>Alphaproteobacteria</taxon>
        <taxon>Hyphomicrobiales</taxon>
        <taxon>Methylobacteriaceae</taxon>
        <taxon>Methylobacterium</taxon>
    </lineage>
</organism>
<gene>
    <name evidence="2" type="ORF">OPKNFCMD_4559</name>
</gene>
<keyword evidence="1" id="KW-0472">Membrane</keyword>
<name>A0ABQ4R3W1_9HYPH</name>
<dbReference type="RefSeq" id="WP_128565097.1">
    <property type="nucleotide sequence ID" value="NZ_BPQH01000015.1"/>
</dbReference>
<evidence type="ECO:0000313" key="2">
    <source>
        <dbReference type="EMBL" id="GJD51800.1"/>
    </source>
</evidence>
<keyword evidence="1" id="KW-0812">Transmembrane</keyword>
<comment type="caution">
    <text evidence="2">The sequence shown here is derived from an EMBL/GenBank/DDBJ whole genome shotgun (WGS) entry which is preliminary data.</text>
</comment>
<dbReference type="EMBL" id="BPQH01000015">
    <property type="protein sequence ID" value="GJD51800.1"/>
    <property type="molecule type" value="Genomic_DNA"/>
</dbReference>
<evidence type="ECO:0000256" key="1">
    <source>
        <dbReference type="SAM" id="Phobius"/>
    </source>
</evidence>
<accession>A0ABQ4R3W1</accession>
<reference evidence="2" key="2">
    <citation type="submission" date="2021-08" db="EMBL/GenBank/DDBJ databases">
        <authorList>
            <person name="Tani A."/>
            <person name="Ola A."/>
            <person name="Ogura Y."/>
            <person name="Katsura K."/>
            <person name="Hayashi T."/>
        </authorList>
    </citation>
    <scope>NUCLEOTIDE SEQUENCE</scope>
    <source>
        <strain evidence="2">KCTC 52305</strain>
    </source>
</reference>
<reference evidence="2" key="1">
    <citation type="journal article" date="2021" name="Front. Microbiol.">
        <title>Comprehensive Comparative Genomics and Phenotyping of Methylobacterium Species.</title>
        <authorList>
            <person name="Alessa O."/>
            <person name="Ogura Y."/>
            <person name="Fujitani Y."/>
            <person name="Takami H."/>
            <person name="Hayashi T."/>
            <person name="Sahin N."/>
            <person name="Tani A."/>
        </authorList>
    </citation>
    <scope>NUCLEOTIDE SEQUENCE</scope>
    <source>
        <strain evidence="2">KCTC 52305</strain>
    </source>
</reference>
<sequence>MTPGEPDRDARRRRRSLFALVFIAALVGGSVWLAATLRREALIEDCLAARRGDCDRLTGR</sequence>
<feature type="transmembrane region" description="Helical" evidence="1">
    <location>
        <begin position="17"/>
        <end position="35"/>
    </location>
</feature>
<keyword evidence="1" id="KW-1133">Transmembrane helix</keyword>
<protein>
    <submittedName>
        <fullName evidence="2">Uncharacterized protein</fullName>
    </submittedName>
</protein>